<dbReference type="InterPro" id="IPR040442">
    <property type="entry name" value="Pyrv_kinase-like_dom_sf"/>
</dbReference>
<proteinExistence type="predicted"/>
<evidence type="ECO:0000313" key="1">
    <source>
        <dbReference type="EMBL" id="KAF4675800.1"/>
    </source>
</evidence>
<accession>A0A7J6MX47</accession>
<dbReference type="InterPro" id="IPR018523">
    <property type="entry name" value="Isocitrate_lyase_ph_CS"/>
</dbReference>
<dbReference type="GO" id="GO:0016833">
    <property type="term" value="F:oxo-acid-lyase activity"/>
    <property type="evidence" value="ECO:0007669"/>
    <property type="project" value="UniProtKB-ARBA"/>
</dbReference>
<dbReference type="AlphaFoldDB" id="A0A7J6MX47"/>
<evidence type="ECO:0000313" key="2">
    <source>
        <dbReference type="Proteomes" id="UP000591131"/>
    </source>
</evidence>
<dbReference type="Proteomes" id="UP000591131">
    <property type="component" value="Unassembled WGS sequence"/>
</dbReference>
<organism evidence="1 2">
    <name type="scientific">Perkinsus chesapeaki</name>
    <name type="common">Clam parasite</name>
    <name type="synonym">Perkinsus andrewsi</name>
    <dbReference type="NCBI Taxonomy" id="330153"/>
    <lineage>
        <taxon>Eukaryota</taxon>
        <taxon>Sar</taxon>
        <taxon>Alveolata</taxon>
        <taxon>Perkinsozoa</taxon>
        <taxon>Perkinsea</taxon>
        <taxon>Perkinsida</taxon>
        <taxon>Perkinsidae</taxon>
        <taxon>Perkinsus</taxon>
    </lineage>
</organism>
<comment type="caution">
    <text evidence="1">The sequence shown here is derived from an EMBL/GenBank/DDBJ whole genome shotgun (WGS) entry which is preliminary data.</text>
</comment>
<dbReference type="PANTHER" id="PTHR42905">
    <property type="entry name" value="PHOSPHOENOLPYRUVATE CARBOXYLASE"/>
    <property type="match status" value="1"/>
</dbReference>
<dbReference type="CDD" id="cd00377">
    <property type="entry name" value="ICL_PEPM"/>
    <property type="match status" value="1"/>
</dbReference>
<dbReference type="InterPro" id="IPR039556">
    <property type="entry name" value="ICL/PEPM"/>
</dbReference>
<dbReference type="InterPro" id="IPR015813">
    <property type="entry name" value="Pyrv/PenolPyrv_kinase-like_dom"/>
</dbReference>
<dbReference type="PROSITE" id="PS00161">
    <property type="entry name" value="ISOCITRATE_LYASE"/>
    <property type="match status" value="1"/>
</dbReference>
<protein>
    <recommendedName>
        <fullName evidence="3">Carboxyvinyl-carboxyphosphonate phosphorylmutase</fullName>
    </recommendedName>
</protein>
<gene>
    <name evidence="1" type="ORF">FOL47_007226</name>
</gene>
<sequence>MCLTPTSALNSAGRRLRTLMRSQCVQLPGAFNGLVARMLPVHGFLGGYVSGGALSAASGVPDIGLLTLDQFTAKIKEVVTFSGGLPFLCDADTGFGSEEMVSKTVREYIAAGAAGLHIEDQEFPKRCGHLDGKTLVTTEEMVAKVHRARAAADAAYNGESGHFIICARTDAYSTHGIEEAIDRAKKYVEAGADMIFPEGLKTIEEFKMFAEHMQKIGPVNLSSRGGPFMLANMTEFGKTDPIKLDDFAAAGYDCVIYPVSTLRCAMKAADDCLSHLKAEQGLKSHEENMQSRKELYDLLRYKPGTEWVYPNA</sequence>
<reference evidence="1 2" key="1">
    <citation type="submission" date="2020-04" db="EMBL/GenBank/DDBJ databases">
        <title>Perkinsus chesapeaki whole genome sequence.</title>
        <authorList>
            <person name="Bogema D.R."/>
        </authorList>
    </citation>
    <scope>NUCLEOTIDE SEQUENCE [LARGE SCALE GENOMIC DNA]</scope>
    <source>
        <strain evidence="1">ATCC PRA-425</strain>
    </source>
</reference>
<evidence type="ECO:0008006" key="3">
    <source>
        <dbReference type="Google" id="ProtNLM"/>
    </source>
</evidence>
<name>A0A7J6MX47_PERCH</name>
<dbReference type="SUPFAM" id="SSF51621">
    <property type="entry name" value="Phosphoenolpyruvate/pyruvate domain"/>
    <property type="match status" value="1"/>
</dbReference>
<dbReference type="Gene3D" id="3.20.20.60">
    <property type="entry name" value="Phosphoenolpyruvate-binding domains"/>
    <property type="match status" value="1"/>
</dbReference>
<dbReference type="OrthoDB" id="429143at2759"/>
<dbReference type="EMBL" id="JAAPAO010000042">
    <property type="protein sequence ID" value="KAF4675800.1"/>
    <property type="molecule type" value="Genomic_DNA"/>
</dbReference>
<dbReference type="Pfam" id="PF13714">
    <property type="entry name" value="PEP_mutase"/>
    <property type="match status" value="1"/>
</dbReference>
<keyword evidence="2" id="KW-1185">Reference proteome</keyword>
<dbReference type="PANTHER" id="PTHR42905:SF5">
    <property type="entry name" value="CARBOXYVINYL-CARBOXYPHOSPHONATE PHOSPHORYLMUTASE, CHLOROPLASTIC"/>
    <property type="match status" value="1"/>
</dbReference>